<name>A0A1H6WLJ6_9FIRM</name>
<keyword evidence="2" id="KW-1185">Reference proteome</keyword>
<gene>
    <name evidence="1" type="ORF">SAMN04487834_10697</name>
</gene>
<sequence>MKDHTDYIENCINKGIIPDDQCITLKDYCNFFESRIENHEIFVEMDDGMTFRVYCEAKAVSHILDIHEFYDKKSHNKQLKFEGAFNGINAYKNMKKSIITLDILKSSKNGRAWSNETTRIRVLSFPFIMKALTEGEWHYFDVKKFKGKTKLNPDFIASYHVQQYVLNICISKKNDSNYFCISNIIAFRNHNPRTNNQDIMPIRRIIEKDESGKIIESRCHSKTYKNQLMNVNVIDTVTVSKEKHDKIIKSKCFANSSAIEENRYLITYLSIDSNTRKLLK</sequence>
<dbReference type="Proteomes" id="UP000183028">
    <property type="component" value="Unassembled WGS sequence"/>
</dbReference>
<dbReference type="AlphaFoldDB" id="A0A1H6WLJ6"/>
<evidence type="ECO:0000313" key="2">
    <source>
        <dbReference type="Proteomes" id="UP000183028"/>
    </source>
</evidence>
<protein>
    <submittedName>
        <fullName evidence="1">Uncharacterized protein</fullName>
    </submittedName>
</protein>
<dbReference type="EMBL" id="FNYK01000069">
    <property type="protein sequence ID" value="SEJ17798.1"/>
    <property type="molecule type" value="Genomic_DNA"/>
</dbReference>
<reference evidence="2" key="1">
    <citation type="submission" date="2016-10" db="EMBL/GenBank/DDBJ databases">
        <authorList>
            <person name="Varghese N."/>
            <person name="Submissions S."/>
        </authorList>
    </citation>
    <scope>NUCLEOTIDE SEQUENCE [LARGE SCALE GENOMIC DNA]</scope>
    <source>
        <strain evidence="2">DSM 20406</strain>
    </source>
</reference>
<organism evidence="1 2">
    <name type="scientific">Sharpea azabuensis</name>
    <dbReference type="NCBI Taxonomy" id="322505"/>
    <lineage>
        <taxon>Bacteria</taxon>
        <taxon>Bacillati</taxon>
        <taxon>Bacillota</taxon>
        <taxon>Erysipelotrichia</taxon>
        <taxon>Erysipelotrichales</taxon>
        <taxon>Coprobacillaceae</taxon>
        <taxon>Sharpea</taxon>
    </lineage>
</organism>
<dbReference type="OrthoDB" id="2969511at2"/>
<evidence type="ECO:0000313" key="1">
    <source>
        <dbReference type="EMBL" id="SEJ17798.1"/>
    </source>
</evidence>
<dbReference type="RefSeq" id="WP_074732689.1">
    <property type="nucleotide sequence ID" value="NZ_FNYK01000069.1"/>
</dbReference>
<proteinExistence type="predicted"/>
<accession>A0A1H6WLJ6</accession>